<dbReference type="GO" id="GO:0141148">
    <property type="term" value="F:enoyl-[acyl-carrier-protein] reductase (NADPH) activity"/>
    <property type="evidence" value="ECO:0007669"/>
    <property type="project" value="UniProtKB-EC"/>
</dbReference>
<dbReference type="Gene3D" id="3.40.50.720">
    <property type="entry name" value="NAD(P)-binding Rossmann-like Domain"/>
    <property type="match status" value="1"/>
</dbReference>
<dbReference type="GO" id="GO:0006633">
    <property type="term" value="P:fatty acid biosynthetic process"/>
    <property type="evidence" value="ECO:0007669"/>
    <property type="project" value="UniProtKB-KW"/>
</dbReference>
<keyword evidence="5" id="KW-0521">NADP</keyword>
<reference evidence="15" key="2">
    <citation type="submission" date="2017-01" db="EMBL/GenBank/DDBJ databases">
        <authorList>
            <person name="Mah S.A."/>
            <person name="Swanson W.J."/>
            <person name="Moy G.W."/>
            <person name="Vacquier V.D."/>
        </authorList>
    </citation>
    <scope>NUCLEOTIDE SEQUENCE [LARGE SCALE GENOMIC DNA]</scope>
    <source>
        <strain evidence="15">129</strain>
    </source>
</reference>
<dbReference type="PANTHER" id="PTHR43981">
    <property type="entry name" value="ENOYL-[ACYL-CARRIER-PROTEIN] REDUCTASE, MITOCHONDRIAL"/>
    <property type="match status" value="1"/>
</dbReference>
<dbReference type="InterPro" id="IPR051034">
    <property type="entry name" value="Mito_Enoyl-ACP_Reductase"/>
</dbReference>
<evidence type="ECO:0000256" key="8">
    <source>
        <dbReference type="ARBA" id="ARBA00023098"/>
    </source>
</evidence>
<dbReference type="InterPro" id="IPR013149">
    <property type="entry name" value="ADH-like_C"/>
</dbReference>
<dbReference type="VEuPathDB" id="FungiDB:C5L36_0B10340"/>
<dbReference type="EMBL" id="CP028774">
    <property type="protein sequence ID" value="AWU75799.1"/>
    <property type="molecule type" value="Genomic_DNA"/>
</dbReference>
<dbReference type="EC" id="1.3.1.104" evidence="11"/>
<dbReference type="GO" id="GO:0005739">
    <property type="term" value="C:mitochondrion"/>
    <property type="evidence" value="ECO:0007669"/>
    <property type="project" value="UniProtKB-SubCell"/>
</dbReference>
<name>A0A1V2LVL1_PICKU</name>
<evidence type="ECO:0000256" key="5">
    <source>
        <dbReference type="ARBA" id="ARBA00022857"/>
    </source>
</evidence>
<dbReference type="Pfam" id="PF08240">
    <property type="entry name" value="ADH_N"/>
    <property type="match status" value="1"/>
</dbReference>
<comment type="catalytic activity">
    <reaction evidence="12">
        <text>a 2,3-saturated acyl-[ACP] + NADP(+) = a (2E)-enoyl-[ACP] + NADPH + H(+)</text>
        <dbReference type="Rhea" id="RHEA:22564"/>
        <dbReference type="Rhea" id="RHEA-COMP:9925"/>
        <dbReference type="Rhea" id="RHEA-COMP:9926"/>
        <dbReference type="ChEBI" id="CHEBI:15378"/>
        <dbReference type="ChEBI" id="CHEBI:57783"/>
        <dbReference type="ChEBI" id="CHEBI:58349"/>
        <dbReference type="ChEBI" id="CHEBI:78784"/>
        <dbReference type="ChEBI" id="CHEBI:78785"/>
        <dbReference type="EC" id="1.3.1.104"/>
    </reaction>
</comment>
<evidence type="ECO:0000256" key="10">
    <source>
        <dbReference type="ARBA" id="ARBA00023160"/>
    </source>
</evidence>
<dbReference type="Proteomes" id="UP000249293">
    <property type="component" value="Chromosome 2"/>
</dbReference>
<dbReference type="FunFam" id="3.40.50.720:FF:000112">
    <property type="entry name" value="Enoyl-[acyl-carrier-protein] reductase 1, mitochondrial"/>
    <property type="match status" value="1"/>
</dbReference>
<evidence type="ECO:0000256" key="4">
    <source>
        <dbReference type="ARBA" id="ARBA00022832"/>
    </source>
</evidence>
<evidence type="ECO:0000313" key="16">
    <source>
        <dbReference type="Proteomes" id="UP000189274"/>
    </source>
</evidence>
<keyword evidence="7" id="KW-0560">Oxidoreductase</keyword>
<dbReference type="InterPro" id="IPR020843">
    <property type="entry name" value="ER"/>
</dbReference>
<evidence type="ECO:0000313" key="14">
    <source>
        <dbReference type="EMBL" id="AWU75799.1"/>
    </source>
</evidence>
<proteinExistence type="inferred from homology"/>
<organism evidence="15 16">
    <name type="scientific">Pichia kudriavzevii</name>
    <name type="common">Yeast</name>
    <name type="synonym">Issatchenkia orientalis</name>
    <dbReference type="NCBI Taxonomy" id="4909"/>
    <lineage>
        <taxon>Eukaryota</taxon>
        <taxon>Fungi</taxon>
        <taxon>Dikarya</taxon>
        <taxon>Ascomycota</taxon>
        <taxon>Saccharomycotina</taxon>
        <taxon>Pichiomycetes</taxon>
        <taxon>Pichiales</taxon>
        <taxon>Pichiaceae</taxon>
        <taxon>Pichia</taxon>
    </lineage>
</organism>
<keyword evidence="3" id="KW-0444">Lipid biosynthesis</keyword>
<dbReference type="STRING" id="4909.A0A1V2LVL1"/>
<keyword evidence="10" id="KW-0275">Fatty acid biosynthesis</keyword>
<evidence type="ECO:0000256" key="11">
    <source>
        <dbReference type="ARBA" id="ARBA00038963"/>
    </source>
</evidence>
<sequence length="373" mass="40826">MSLRSVFSVSSIRRMSSITARAIVYNAHGEPKDTLKCHSYKIDLQNLQPNEVVVQTLAAPLNPSDINQIQGVYPSKPPLSIDSLPELKEPAAVTGNEGVFKVIAKGSNVGELETGDWCIPSGVNFGTWCTHRLTTDKNLLKMPKTISLNQAATIAVNPSSAYQMLTHFVKLQPGDWFIQNGANSQVGRAAIQIGHKLGYKSLNIVRNRDNLDELVKDLESIGATKVITEDESASKEFGATVKEWLEGKEIKLGLNCIGGPSASNLARKLGHDATILTYGAMSKKPLSLPTGNFIFKNLTAKGFWITGNIKRHPELRIETINAVLKFMEDGTLKEPKVNEPKVKLSTTTNESFLETVLAALEDSQKGKQLLKFE</sequence>
<dbReference type="SUPFAM" id="SSF51735">
    <property type="entry name" value="NAD(P)-binding Rossmann-fold domains"/>
    <property type="match status" value="1"/>
</dbReference>
<comment type="similarity">
    <text evidence="2">Belongs to the zinc-containing alcohol dehydrogenase family. Quinone oxidoreductase subfamily.</text>
</comment>
<dbReference type="InterPro" id="IPR036291">
    <property type="entry name" value="NAD(P)-bd_dom_sf"/>
</dbReference>
<evidence type="ECO:0000256" key="2">
    <source>
        <dbReference type="ARBA" id="ARBA00010371"/>
    </source>
</evidence>
<dbReference type="AlphaFoldDB" id="A0A1V2LVL1"/>
<dbReference type="CDD" id="cd08290">
    <property type="entry name" value="ETR"/>
    <property type="match status" value="1"/>
</dbReference>
<dbReference type="OrthoDB" id="7482721at2759"/>
<dbReference type="Pfam" id="PF00107">
    <property type="entry name" value="ADH_zinc_N"/>
    <property type="match status" value="1"/>
</dbReference>
<accession>A0A1V2LVL1</accession>
<dbReference type="InterPro" id="IPR011032">
    <property type="entry name" value="GroES-like_sf"/>
</dbReference>
<dbReference type="PANTHER" id="PTHR43981:SF2">
    <property type="entry name" value="ENOYL-[ACYL-CARRIER-PROTEIN] REDUCTASE, MITOCHONDRIAL"/>
    <property type="match status" value="1"/>
</dbReference>
<evidence type="ECO:0000256" key="6">
    <source>
        <dbReference type="ARBA" id="ARBA00022946"/>
    </source>
</evidence>
<evidence type="ECO:0000256" key="1">
    <source>
        <dbReference type="ARBA" id="ARBA00004173"/>
    </source>
</evidence>
<keyword evidence="6" id="KW-0809">Transit peptide</keyword>
<dbReference type="SUPFAM" id="SSF50129">
    <property type="entry name" value="GroES-like"/>
    <property type="match status" value="1"/>
</dbReference>
<keyword evidence="17" id="KW-1185">Reference proteome</keyword>
<comment type="subcellular location">
    <subcellularLocation>
        <location evidence="1">Mitochondrion</location>
    </subcellularLocation>
</comment>
<protein>
    <recommendedName>
        <fullName evidence="11">enoyl-[acyl-carrier-protein] reductase</fullName>
        <ecNumber evidence="11">1.3.1.104</ecNumber>
    </recommendedName>
</protein>
<dbReference type="EMBL" id="MQVM01000002">
    <property type="protein sequence ID" value="ONH77302.1"/>
    <property type="molecule type" value="Genomic_DNA"/>
</dbReference>
<dbReference type="InterPro" id="IPR013154">
    <property type="entry name" value="ADH-like_N"/>
</dbReference>
<feature type="domain" description="Enoyl reductase (ER)" evidence="13">
    <location>
        <begin position="32"/>
        <end position="370"/>
    </location>
</feature>
<dbReference type="Proteomes" id="UP000189274">
    <property type="component" value="Unassembled WGS sequence"/>
</dbReference>
<evidence type="ECO:0000313" key="15">
    <source>
        <dbReference type="EMBL" id="ONH77302.1"/>
    </source>
</evidence>
<evidence type="ECO:0000256" key="7">
    <source>
        <dbReference type="ARBA" id="ARBA00023002"/>
    </source>
</evidence>
<evidence type="ECO:0000256" key="9">
    <source>
        <dbReference type="ARBA" id="ARBA00023128"/>
    </source>
</evidence>
<dbReference type="Gene3D" id="3.90.180.10">
    <property type="entry name" value="Medium-chain alcohol dehydrogenases, catalytic domain"/>
    <property type="match status" value="1"/>
</dbReference>
<keyword evidence="4" id="KW-0276">Fatty acid metabolism</keyword>
<reference evidence="14 17" key="3">
    <citation type="submission" date="2018-06" db="EMBL/GenBank/DDBJ databases">
        <title>Population genomics shows no distinction between pathogenic Candida krusei and environmental Pichia kudriavzevii: One species, four names.</title>
        <authorList>
            <person name="Douglass A.P."/>
            <person name="Offei B."/>
            <person name="Braun-Galleani S."/>
            <person name="Coughlan A.Y."/>
            <person name="Martos A."/>
            <person name="Ortiz-Merino R.A."/>
            <person name="Byrne K.P."/>
            <person name="Wolfe K.H."/>
        </authorList>
    </citation>
    <scope>NUCLEOTIDE SEQUENCE [LARGE SCALE GENOMIC DNA]</scope>
    <source>
        <strain evidence="14 17">CBS573</strain>
    </source>
</reference>
<evidence type="ECO:0000313" key="17">
    <source>
        <dbReference type="Proteomes" id="UP000249293"/>
    </source>
</evidence>
<gene>
    <name evidence="15" type="ORF">BOH78_0530</name>
    <name evidence="14" type="ORF">C5L36_0B10340</name>
</gene>
<evidence type="ECO:0000256" key="12">
    <source>
        <dbReference type="ARBA" id="ARBA00048843"/>
    </source>
</evidence>
<keyword evidence="9" id="KW-0496">Mitochondrion</keyword>
<reference evidence="16" key="1">
    <citation type="journal article" date="2017" name="Genome Announc.">
        <title>Genome sequences of Cyberlindnera fabianii 65, Pichia kudriavzevii 129, and Saccharomyces cerevisiae 131 isolated from fermented masau fruits in Zimbabwe.</title>
        <authorList>
            <person name="van Rijswijck I.M.H."/>
            <person name="Derks M.F.L."/>
            <person name="Abee T."/>
            <person name="de Ridder D."/>
            <person name="Smid E.J."/>
        </authorList>
    </citation>
    <scope>NUCLEOTIDE SEQUENCE [LARGE SCALE GENOMIC DNA]</scope>
    <source>
        <strain evidence="16">129</strain>
    </source>
</reference>
<evidence type="ECO:0000256" key="3">
    <source>
        <dbReference type="ARBA" id="ARBA00022516"/>
    </source>
</evidence>
<dbReference type="SMART" id="SM00829">
    <property type="entry name" value="PKS_ER"/>
    <property type="match status" value="1"/>
</dbReference>
<keyword evidence="8" id="KW-0443">Lipid metabolism</keyword>
<evidence type="ECO:0000259" key="13">
    <source>
        <dbReference type="SMART" id="SM00829"/>
    </source>
</evidence>